<dbReference type="STRING" id="1817864.A2Z21_08120"/>
<feature type="domain" description="Carbohydrate-binding/sugar hydrolysis" evidence="5">
    <location>
        <begin position="331"/>
        <end position="482"/>
    </location>
</feature>
<dbReference type="Proteomes" id="UP000179157">
    <property type="component" value="Unassembled WGS sequence"/>
</dbReference>
<dbReference type="InterPro" id="IPR051550">
    <property type="entry name" value="SCF-Subunits/Alg-Epimerases"/>
</dbReference>
<dbReference type="SUPFAM" id="SSF51126">
    <property type="entry name" value="Pectin lyase-like"/>
    <property type="match status" value="2"/>
</dbReference>
<dbReference type="Gene3D" id="2.160.20.10">
    <property type="entry name" value="Single-stranded right-handed beta-helix, Pectin lyase-like"/>
    <property type="match status" value="3"/>
</dbReference>
<feature type="compositionally biased region" description="Low complexity" evidence="4">
    <location>
        <begin position="514"/>
        <end position="523"/>
    </location>
</feature>
<evidence type="ECO:0000313" key="7">
    <source>
        <dbReference type="Proteomes" id="UP000179157"/>
    </source>
</evidence>
<feature type="region of interest" description="Disordered" evidence="4">
    <location>
        <begin position="489"/>
        <end position="523"/>
    </location>
</feature>
<evidence type="ECO:0000256" key="3">
    <source>
        <dbReference type="ARBA" id="ARBA00022786"/>
    </source>
</evidence>
<protein>
    <recommendedName>
        <fullName evidence="5">Carbohydrate-binding/sugar hydrolysis domain-containing protein</fullName>
    </recommendedName>
</protein>
<dbReference type="InterPro" id="IPR006626">
    <property type="entry name" value="PbH1"/>
</dbReference>
<evidence type="ECO:0000256" key="1">
    <source>
        <dbReference type="ARBA" id="ARBA00004906"/>
    </source>
</evidence>
<dbReference type="InterPro" id="IPR006633">
    <property type="entry name" value="Carb-bd_sugar_hydrolysis-dom"/>
</dbReference>
<reference evidence="6 7" key="1">
    <citation type="journal article" date="2016" name="Nat. Commun.">
        <title>Thousands of microbial genomes shed light on interconnected biogeochemical processes in an aquifer system.</title>
        <authorList>
            <person name="Anantharaman K."/>
            <person name="Brown C.T."/>
            <person name="Hug L.A."/>
            <person name="Sharon I."/>
            <person name="Castelle C.J."/>
            <person name="Probst A.J."/>
            <person name="Thomas B.C."/>
            <person name="Singh A."/>
            <person name="Wilkins M.J."/>
            <person name="Karaoz U."/>
            <person name="Brodie E.L."/>
            <person name="Williams K.H."/>
            <person name="Hubbard S.S."/>
            <person name="Banfield J.F."/>
        </authorList>
    </citation>
    <scope>NUCLEOTIDE SEQUENCE [LARGE SCALE GENOMIC DNA]</scope>
    <source>
        <strain evidence="7">RBG_16_55_9</strain>
    </source>
</reference>
<sequence>MLIRVAILAGILLVSTVTVWVITATKACIYVGQGTGFSSIQGAINQAKPGDTLILAYGSYRENLMITKPIRLIAAGYASTLAFPGAGGAGTSGNCIVLHTSSPAAGTPLVVLEAADPQRPAIEIRAEGVELNGLVIRGGSQGVLVTRTRNARLAHNRISNSAYAGIALINVSESTVQENEVSQSETGILLESSWHNHVMLNRFQTNTRGLVLRNSRENQVRANRSFANQGEGFLMESADRNEWIANQSERNSWGLVSLSSSSNIFHANRFDRNTRSLRIEGGSPEHFIHQMDRSNTIDGRAVYYLVNERNVTIHSQDQPGFVALVNCEGITVDGITLSNGSAGIILVNTRASALRNNVLLNTVRGVYIWNSRDIELSGNRIERTEESGITLMGSQGIHLVKNYVSASGGHGVLLENSQENELSENQLEGNRESGAHLEASRRVLLKQNQIRNNWVGVFVEQGGAHVIQGNWIRENQFGIFVQQSSENKIADNRLENNHHDTNDSDQPPPPSPKSAPSSPSGGS</sequence>
<feature type="compositionally biased region" description="Basic and acidic residues" evidence="4">
    <location>
        <begin position="489"/>
        <end position="502"/>
    </location>
</feature>
<evidence type="ECO:0000313" key="6">
    <source>
        <dbReference type="EMBL" id="OGF52734.1"/>
    </source>
</evidence>
<dbReference type="SMART" id="SM00722">
    <property type="entry name" value="CASH"/>
    <property type="match status" value="2"/>
</dbReference>
<feature type="domain" description="Carbohydrate-binding/sugar hydrolysis" evidence="5">
    <location>
        <begin position="47"/>
        <end position="191"/>
    </location>
</feature>
<comment type="pathway">
    <text evidence="1">Protein modification; protein ubiquitination.</text>
</comment>
<dbReference type="AlphaFoldDB" id="A0A1F5UNK4"/>
<organism evidence="6 7">
    <name type="scientific">Fraserbacteria sp. (strain RBG_16_55_9)</name>
    <dbReference type="NCBI Taxonomy" id="1817864"/>
    <lineage>
        <taxon>Bacteria</taxon>
        <taxon>Candidatus Fraseribacteriota</taxon>
    </lineage>
</organism>
<dbReference type="InterPro" id="IPR022441">
    <property type="entry name" value="Para_beta_helix_rpt-2"/>
</dbReference>
<dbReference type="NCBIfam" id="TIGR03804">
    <property type="entry name" value="para_beta_helix"/>
    <property type="match status" value="5"/>
</dbReference>
<keyword evidence="2" id="KW-0677">Repeat</keyword>
<dbReference type="InterPro" id="IPR007742">
    <property type="entry name" value="NosD_dom"/>
</dbReference>
<comment type="caution">
    <text evidence="6">The sequence shown here is derived from an EMBL/GenBank/DDBJ whole genome shotgun (WGS) entry which is preliminary data.</text>
</comment>
<dbReference type="InterPro" id="IPR011050">
    <property type="entry name" value="Pectin_lyase_fold/virulence"/>
</dbReference>
<dbReference type="PANTHER" id="PTHR22990:SF15">
    <property type="entry name" value="F-BOX ONLY PROTEIN 10"/>
    <property type="match status" value="1"/>
</dbReference>
<name>A0A1F5UNK4_FRAXR</name>
<dbReference type="InterPro" id="IPR012334">
    <property type="entry name" value="Pectin_lyas_fold"/>
</dbReference>
<dbReference type="PANTHER" id="PTHR22990">
    <property type="entry name" value="F-BOX ONLY PROTEIN"/>
    <property type="match status" value="1"/>
</dbReference>
<dbReference type="Pfam" id="PF05048">
    <property type="entry name" value="NosD"/>
    <property type="match status" value="2"/>
</dbReference>
<dbReference type="EMBL" id="MFGX01000130">
    <property type="protein sequence ID" value="OGF52734.1"/>
    <property type="molecule type" value="Genomic_DNA"/>
</dbReference>
<evidence type="ECO:0000256" key="2">
    <source>
        <dbReference type="ARBA" id="ARBA00022737"/>
    </source>
</evidence>
<evidence type="ECO:0000256" key="4">
    <source>
        <dbReference type="SAM" id="MobiDB-lite"/>
    </source>
</evidence>
<evidence type="ECO:0000259" key="5">
    <source>
        <dbReference type="SMART" id="SM00722"/>
    </source>
</evidence>
<dbReference type="SMART" id="SM00710">
    <property type="entry name" value="PbH1"/>
    <property type="match status" value="14"/>
</dbReference>
<keyword evidence="3" id="KW-0833">Ubl conjugation pathway</keyword>
<proteinExistence type="predicted"/>
<gene>
    <name evidence="6" type="ORF">A2Z21_08120</name>
</gene>
<accession>A0A1F5UNK4</accession>